<keyword evidence="2" id="KW-0732">Signal</keyword>
<reference evidence="7 8" key="1">
    <citation type="submission" date="2023-06" db="EMBL/GenBank/DDBJ databases">
        <title>Roseiconus lacunae JC819 isolated from Gulf of Mannar region, Tamil Nadu.</title>
        <authorList>
            <person name="Pk S."/>
            <person name="Ch S."/>
            <person name="Ch V.R."/>
        </authorList>
    </citation>
    <scope>NUCLEOTIDE SEQUENCE [LARGE SCALE GENOMIC DNA]</scope>
    <source>
        <strain evidence="7 8">JC819</strain>
    </source>
</reference>
<dbReference type="RefSeq" id="WP_289166632.1">
    <property type="nucleotide sequence ID" value="NZ_JASZZN010000025.1"/>
</dbReference>
<feature type="region of interest" description="Disordered" evidence="5">
    <location>
        <begin position="143"/>
        <end position="318"/>
    </location>
</feature>
<evidence type="ECO:0000256" key="5">
    <source>
        <dbReference type="SAM" id="MobiDB-lite"/>
    </source>
</evidence>
<evidence type="ECO:0000256" key="1">
    <source>
        <dbReference type="ARBA" id="ARBA00004370"/>
    </source>
</evidence>
<feature type="region of interest" description="Disordered" evidence="5">
    <location>
        <begin position="467"/>
        <end position="506"/>
    </location>
</feature>
<gene>
    <name evidence="7" type="ORF">QTN89_24925</name>
</gene>
<dbReference type="PANTHER" id="PTHR30332">
    <property type="entry name" value="PROBABLE GENERAL SECRETION PATHWAY PROTEIN D"/>
    <property type="match status" value="1"/>
</dbReference>
<proteinExistence type="inferred from homology"/>
<evidence type="ECO:0000256" key="3">
    <source>
        <dbReference type="ARBA" id="ARBA00023136"/>
    </source>
</evidence>
<evidence type="ECO:0000313" key="7">
    <source>
        <dbReference type="EMBL" id="MDM4018721.1"/>
    </source>
</evidence>
<evidence type="ECO:0000256" key="4">
    <source>
        <dbReference type="RuleBase" id="RU004003"/>
    </source>
</evidence>
<feature type="compositionally biased region" description="Low complexity" evidence="5">
    <location>
        <begin position="143"/>
        <end position="154"/>
    </location>
</feature>
<organism evidence="7 8">
    <name type="scientific">Roseiconus lacunae</name>
    <dbReference type="NCBI Taxonomy" id="2605694"/>
    <lineage>
        <taxon>Bacteria</taxon>
        <taxon>Pseudomonadati</taxon>
        <taxon>Planctomycetota</taxon>
        <taxon>Planctomycetia</taxon>
        <taxon>Pirellulales</taxon>
        <taxon>Pirellulaceae</taxon>
        <taxon>Roseiconus</taxon>
    </lineage>
</organism>
<dbReference type="Pfam" id="PF00263">
    <property type="entry name" value="Secretin"/>
    <property type="match status" value="1"/>
</dbReference>
<dbReference type="EMBL" id="JASZZN010000025">
    <property type="protein sequence ID" value="MDM4018721.1"/>
    <property type="molecule type" value="Genomic_DNA"/>
</dbReference>
<keyword evidence="3" id="KW-0472">Membrane</keyword>
<feature type="domain" description="Type II/III secretion system secretin-like" evidence="6">
    <location>
        <begin position="782"/>
        <end position="940"/>
    </location>
</feature>
<evidence type="ECO:0000313" key="8">
    <source>
        <dbReference type="Proteomes" id="UP001239462"/>
    </source>
</evidence>
<dbReference type="InterPro" id="IPR050810">
    <property type="entry name" value="Bact_Secretion_Sys_Channel"/>
</dbReference>
<feature type="region of interest" description="Disordered" evidence="5">
    <location>
        <begin position="376"/>
        <end position="407"/>
    </location>
</feature>
<dbReference type="PANTHER" id="PTHR30332:SF24">
    <property type="entry name" value="SECRETIN GSPD-RELATED"/>
    <property type="match status" value="1"/>
</dbReference>
<accession>A0ABT7PRI5</accession>
<dbReference type="PRINTS" id="PR00811">
    <property type="entry name" value="BCTERIALGSPD"/>
</dbReference>
<dbReference type="Proteomes" id="UP001239462">
    <property type="component" value="Unassembled WGS sequence"/>
</dbReference>
<feature type="region of interest" description="Disordered" evidence="5">
    <location>
        <begin position="1"/>
        <end position="29"/>
    </location>
</feature>
<dbReference type="InterPro" id="IPR001775">
    <property type="entry name" value="GspD/PilQ"/>
</dbReference>
<keyword evidence="8" id="KW-1185">Reference proteome</keyword>
<sequence>MTSVTSQRAHRPAPDLKRQTQDSCTNRVPSPNRIAGQRWVWFVVGVITCGLPLHCHAIVTGTRDVTTGKTASELSVVETIQERSTEAAVLQSGLEAFPRIEQASKMRATFDAIIETESERIALREKMKQQLAAAVHVPVNQASTAANDTAANSSERSRESKPTTPVAAHPFAMPSDVKLPGEEHHGSMLAEDAPEVPPATTTMNPGTPVAGSSPVASDTAESHHAPEISLVSSSSAQASPPQTSRSAATVRPTPATRPQADWGSSLLSAKPTINPFFVAEDSTDGHPDRPTAPTASDAAQRYPRHQSDVSSGPASYRSNGQISAASMITNRVSQPAPKPVGPQPIVINKRMPAQTVGSSASDSAGVVKAIAEISPSTSNRPDAAPHAFALPPMEPQLDPEATTTSQPNTAQLVATRKHTSSRDETDDWTDLLLTGAGQHHRNAALWAEGKADFPPLKRPHLRSSPMIEQEEIDPSRSTVSAEHAPPVAPVEIESVPPGKTPSPRLDSDARVAAGAVKDIAESVPAILPPAASTVPEPMQPEYSQPASPRSTEAEISLVPVNASDTPSDVTLNVNEVDVRVVLEMLAKGYGLNLLIAPGVDGTVTANVSGLSPEKTLQGLVRMCGLAMQRDGDLILIYPKENLPLDARQVRVFRLDFARSGTVDPTVQTLLSPVGTAYASKVDETDNRQGCEAMVVIDVPEVIDQVERYLIEADQAPRQVLIEARVLEIELTDGMRHGVNLRHFNGGAHHGTFRTSDNGAMSANPFFFTDVNGQDLSTWLALMQQTADAKTLATPQVMAVNGQTAKIQVGQQLGYSVATVTETSTIQDVRYLETGIVLQVTPTISRDDRVLLQVKPKVSSGEINPETRLPEETTREIETSVMLNNHQGMIIGGLIQEQDRVAIRKTPILGDVKHIGPLFQRRESRRSRSEIIVALIPHIIEPGQAEHCEFPVDANRVDDWEQAGTPLFNGPLNRNCRPWEAKLPDAASQGAAAKAIERMRNADPYR</sequence>
<comment type="subcellular location">
    <subcellularLocation>
        <location evidence="1">Membrane</location>
    </subcellularLocation>
</comment>
<feature type="compositionally biased region" description="Polar residues" evidence="5">
    <location>
        <begin position="308"/>
        <end position="318"/>
    </location>
</feature>
<comment type="caution">
    <text evidence="7">The sequence shown here is derived from an EMBL/GenBank/DDBJ whole genome shotgun (WGS) entry which is preliminary data.</text>
</comment>
<feature type="compositionally biased region" description="Low complexity" evidence="5">
    <location>
        <begin position="232"/>
        <end position="249"/>
    </location>
</feature>
<name>A0ABT7PRI5_9BACT</name>
<dbReference type="Gene3D" id="3.55.50.30">
    <property type="match status" value="1"/>
</dbReference>
<comment type="similarity">
    <text evidence="4">Belongs to the bacterial secretin family.</text>
</comment>
<evidence type="ECO:0000256" key="2">
    <source>
        <dbReference type="ARBA" id="ARBA00022729"/>
    </source>
</evidence>
<dbReference type="InterPro" id="IPR004846">
    <property type="entry name" value="T2SS/T3SS_dom"/>
</dbReference>
<evidence type="ECO:0000259" key="6">
    <source>
        <dbReference type="Pfam" id="PF00263"/>
    </source>
</evidence>
<protein>
    <recommendedName>
        <fullName evidence="6">Type II/III secretion system secretin-like domain-containing protein</fullName>
    </recommendedName>
</protein>